<evidence type="ECO:0000256" key="2">
    <source>
        <dbReference type="ARBA" id="ARBA00022692"/>
    </source>
</evidence>
<feature type="transmembrane region" description="Helical" evidence="5">
    <location>
        <begin position="5"/>
        <end position="22"/>
    </location>
</feature>
<dbReference type="EMBL" id="NXLU01000001">
    <property type="protein sequence ID" value="RDU70090.1"/>
    <property type="molecule type" value="Genomic_DNA"/>
</dbReference>
<keyword evidence="3 5" id="KW-1133">Transmembrane helix</keyword>
<evidence type="ECO:0000313" key="8">
    <source>
        <dbReference type="Proteomes" id="UP000257067"/>
    </source>
</evidence>
<evidence type="ECO:0000313" key="7">
    <source>
        <dbReference type="EMBL" id="RDU70090.1"/>
    </source>
</evidence>
<comment type="caution">
    <text evidence="7">The sequence shown here is derived from an EMBL/GenBank/DDBJ whole genome shotgun (WGS) entry which is preliminary data.</text>
</comment>
<evidence type="ECO:0000259" key="6">
    <source>
        <dbReference type="Pfam" id="PF01794"/>
    </source>
</evidence>
<sequence length="196" mass="22238">MKKLLGIGIFLAILMGGFYILLEIEGNLTDPTKIFYQWSGWIAYGALVGGLVLPFGKWWGLFALLMGLLHSSVFVFFDFYFDWGLMLAEIIKKPYIYAGVFGLILMIILGIFSLGKKFYSILRYGVYGAVIGSLVHIVMIAKVLSWQIWGVILVSVGILGIKMKFIPFYLLTPTKKRVTNQNKSMKKKFSPKEHDF</sequence>
<keyword evidence="8" id="KW-1185">Reference proteome</keyword>
<organism evidence="7 8">
    <name type="scientific">Helicobacter cholecystus</name>
    <dbReference type="NCBI Taxonomy" id="45498"/>
    <lineage>
        <taxon>Bacteria</taxon>
        <taxon>Pseudomonadati</taxon>
        <taxon>Campylobacterota</taxon>
        <taxon>Epsilonproteobacteria</taxon>
        <taxon>Campylobacterales</taxon>
        <taxon>Helicobacteraceae</taxon>
        <taxon>Helicobacter</taxon>
    </lineage>
</organism>
<protein>
    <recommendedName>
        <fullName evidence="6">Ferric oxidoreductase domain-containing protein</fullName>
    </recommendedName>
</protein>
<dbReference type="RefSeq" id="WP_104723975.1">
    <property type="nucleotide sequence ID" value="NZ_FZNE01000002.1"/>
</dbReference>
<dbReference type="InterPro" id="IPR013130">
    <property type="entry name" value="Fe3_Rdtase_TM_dom"/>
</dbReference>
<evidence type="ECO:0000256" key="5">
    <source>
        <dbReference type="SAM" id="Phobius"/>
    </source>
</evidence>
<feature type="transmembrane region" description="Helical" evidence="5">
    <location>
        <begin position="147"/>
        <end position="171"/>
    </location>
</feature>
<keyword evidence="2 5" id="KW-0812">Transmembrane</keyword>
<dbReference type="GO" id="GO:0016020">
    <property type="term" value="C:membrane"/>
    <property type="evidence" value="ECO:0007669"/>
    <property type="project" value="UniProtKB-SubCell"/>
</dbReference>
<name>A0A3D8IYQ8_9HELI</name>
<evidence type="ECO:0000256" key="4">
    <source>
        <dbReference type="ARBA" id="ARBA00023136"/>
    </source>
</evidence>
<comment type="subcellular location">
    <subcellularLocation>
        <location evidence="1">Membrane</location>
        <topology evidence="1">Multi-pass membrane protein</topology>
    </subcellularLocation>
</comment>
<accession>A0A3D8IYQ8</accession>
<feature type="transmembrane region" description="Helical" evidence="5">
    <location>
        <begin position="60"/>
        <end position="83"/>
    </location>
</feature>
<reference evidence="7 8" key="1">
    <citation type="submission" date="2018-04" db="EMBL/GenBank/DDBJ databases">
        <title>Novel Campyloabacter and Helicobacter Species and Strains.</title>
        <authorList>
            <person name="Mannion A.J."/>
            <person name="Shen Z."/>
            <person name="Fox J.G."/>
        </authorList>
    </citation>
    <scope>NUCLEOTIDE SEQUENCE [LARGE SCALE GENOMIC DNA]</scope>
    <source>
        <strain evidence="7 8">ATCC 700242</strain>
    </source>
</reference>
<dbReference type="AlphaFoldDB" id="A0A3D8IYQ8"/>
<keyword evidence="4 5" id="KW-0472">Membrane</keyword>
<dbReference type="Proteomes" id="UP000257067">
    <property type="component" value="Unassembled WGS sequence"/>
</dbReference>
<evidence type="ECO:0000256" key="1">
    <source>
        <dbReference type="ARBA" id="ARBA00004141"/>
    </source>
</evidence>
<feature type="transmembrane region" description="Helical" evidence="5">
    <location>
        <begin position="121"/>
        <end position="141"/>
    </location>
</feature>
<feature type="domain" description="Ferric oxidoreductase" evidence="6">
    <location>
        <begin position="54"/>
        <end position="115"/>
    </location>
</feature>
<gene>
    <name evidence="7" type="ORF">CQA62_01365</name>
</gene>
<feature type="transmembrane region" description="Helical" evidence="5">
    <location>
        <begin position="95"/>
        <end position="114"/>
    </location>
</feature>
<evidence type="ECO:0000256" key="3">
    <source>
        <dbReference type="ARBA" id="ARBA00022989"/>
    </source>
</evidence>
<proteinExistence type="predicted"/>
<feature type="transmembrane region" description="Helical" evidence="5">
    <location>
        <begin position="34"/>
        <end position="53"/>
    </location>
</feature>
<dbReference type="Pfam" id="PF01794">
    <property type="entry name" value="Ferric_reduct"/>
    <property type="match status" value="1"/>
</dbReference>
<dbReference type="OrthoDB" id="5329908at2"/>